<evidence type="ECO:0000256" key="1">
    <source>
        <dbReference type="SAM" id="MobiDB-lite"/>
    </source>
</evidence>
<dbReference type="HOGENOM" id="CLU_2300583_0_0_9"/>
<accession>E0S463</accession>
<dbReference type="Proteomes" id="UP000001299">
    <property type="component" value="Plasmid pCY360"/>
</dbReference>
<keyword evidence="2" id="KW-1133">Transmembrane helix</keyword>
<geneLocation type="plasmid" evidence="3 4">
    <name>pCY360</name>
</geneLocation>
<keyword evidence="2" id="KW-0472">Membrane</keyword>
<protein>
    <submittedName>
        <fullName evidence="3">Uncharacterized protein</fullName>
    </submittedName>
</protein>
<gene>
    <name evidence="3" type="ordered locus">bpr_II258</name>
</gene>
<name>E0S463_BUTPB</name>
<organism evidence="3 4">
    <name type="scientific">Butyrivibrio proteoclasticus (strain ATCC 51982 / DSM 14932 / B316)</name>
    <name type="common">Clostridium proteoclasticum</name>
    <dbReference type="NCBI Taxonomy" id="515622"/>
    <lineage>
        <taxon>Bacteria</taxon>
        <taxon>Bacillati</taxon>
        <taxon>Bacillota</taxon>
        <taxon>Clostridia</taxon>
        <taxon>Lachnospirales</taxon>
        <taxon>Lachnospiraceae</taxon>
        <taxon>Butyrivibrio</taxon>
    </lineage>
</organism>
<proteinExistence type="predicted"/>
<dbReference type="EMBL" id="CP001812">
    <property type="protein sequence ID" value="ADL36195.1"/>
    <property type="molecule type" value="Genomic_DNA"/>
</dbReference>
<keyword evidence="4" id="KW-1185">Reference proteome</keyword>
<keyword evidence="2" id="KW-0812">Transmembrane</keyword>
<dbReference type="AlphaFoldDB" id="E0S463"/>
<reference evidence="3 4" key="1">
    <citation type="journal article" date="2010" name="PLoS ONE">
        <title>The glycobiome of the rumen bacterium Butyrivibrio proteoclasticus B316(T) highlights adaptation to a polysaccharide-rich environment.</title>
        <authorList>
            <person name="Kelly W.J."/>
            <person name="Leahy S.C."/>
            <person name="Altermann E."/>
            <person name="Yeoman C.J."/>
            <person name="Dunne J.C."/>
            <person name="Kong Z."/>
            <person name="Pacheco D.M."/>
            <person name="Li D."/>
            <person name="Noel S.J."/>
            <person name="Moon C.D."/>
            <person name="Cookson A.L."/>
            <person name="Attwood G.T."/>
        </authorList>
    </citation>
    <scope>NUCLEOTIDE SEQUENCE [LARGE SCALE GENOMIC DNA]</scope>
    <source>
        <strain evidence="4">ATCC 51982 / DSM 14932 / B316</strain>
        <plasmid evidence="4">Plasmid pCY360</plasmid>
    </source>
</reference>
<feature type="compositionally biased region" description="Basic and acidic residues" evidence="1">
    <location>
        <begin position="70"/>
        <end position="81"/>
    </location>
</feature>
<sequence length="100" mass="11675">MEKINIVSGITGSAPAFIFAFIFLAIVIYLAVLTSFEHKEYRKMKHAKKLIEEGHERAKKGNKNDGFYQETKRLKTKKEEDMQWEKELKDQAAKDLELLK</sequence>
<keyword evidence="3" id="KW-0614">Plasmid</keyword>
<dbReference type="RefSeq" id="WP_013282844.1">
    <property type="nucleotide sequence ID" value="NC_014389.1"/>
</dbReference>
<feature type="transmembrane region" description="Helical" evidence="2">
    <location>
        <begin position="16"/>
        <end position="36"/>
    </location>
</feature>
<evidence type="ECO:0000313" key="3">
    <source>
        <dbReference type="EMBL" id="ADL36195.1"/>
    </source>
</evidence>
<evidence type="ECO:0000313" key="4">
    <source>
        <dbReference type="Proteomes" id="UP000001299"/>
    </source>
</evidence>
<dbReference type="KEGG" id="bpb:bpr_II258"/>
<feature type="region of interest" description="Disordered" evidence="1">
    <location>
        <begin position="55"/>
        <end position="81"/>
    </location>
</feature>
<evidence type="ECO:0000256" key="2">
    <source>
        <dbReference type="SAM" id="Phobius"/>
    </source>
</evidence>